<dbReference type="PIRSF" id="PIRSF001455">
    <property type="entry name" value="DHQ_synth"/>
    <property type="match status" value="1"/>
</dbReference>
<comment type="caution">
    <text evidence="18">Lacks conserved residue(s) required for the propagation of feature annotation.</text>
</comment>
<evidence type="ECO:0000256" key="5">
    <source>
        <dbReference type="ARBA" id="ARBA00004661"/>
    </source>
</evidence>
<comment type="similarity">
    <text evidence="6 18">Belongs to the sugar phosphate cyclases superfamily. Dehydroquinate synthase family.</text>
</comment>
<evidence type="ECO:0000256" key="7">
    <source>
        <dbReference type="ARBA" id="ARBA00013031"/>
    </source>
</evidence>
<keyword evidence="12 18" id="KW-0547">Nucleotide-binding</keyword>
<evidence type="ECO:0000259" key="20">
    <source>
        <dbReference type="Pfam" id="PF24621"/>
    </source>
</evidence>
<evidence type="ECO:0000256" key="4">
    <source>
        <dbReference type="ARBA" id="ARBA00004496"/>
    </source>
</evidence>
<evidence type="ECO:0000256" key="12">
    <source>
        <dbReference type="ARBA" id="ARBA00022741"/>
    </source>
</evidence>
<evidence type="ECO:0000256" key="18">
    <source>
        <dbReference type="HAMAP-Rule" id="MF_00110"/>
    </source>
</evidence>
<evidence type="ECO:0000256" key="14">
    <source>
        <dbReference type="ARBA" id="ARBA00023027"/>
    </source>
</evidence>
<name>A0A2N3G742_9ACTN</name>
<dbReference type="UniPathway" id="UPA00053">
    <property type="reaction ID" value="UER00085"/>
</dbReference>
<sequence length="379" mass="40600">MDAVEEVRVELGERSYTVSIGRGLLDNLPGFLPKRQWRKAVVVTDSNVGPLYAETAVTGLRALGLETVLLEMPAGESSKNADRALEVVEFLISSGLTRSDVLVALGGGVVGDLTGFAASVFKRGIDIVHVPTSLMAQVDSSIGGKTAVNVPAAKNLIGTFHQPVAVVSDVDLLESLSAREFRSGLAEVAKYSLLTAKEWGRDFREDATGIERMKHPRLAEVVAWCVREKAELVSADERDTGVRHNLNYGHTLGHALEAVGGYDGTYSHGEAISIGMVYAAIVSEELGLGRRSLARDHMRLLESFGLPVRPPDEAPGFDALALSMAQDKKSAGDNVMMLLEEEGKPCVRRGLDSALLRRCYDLLISSPSRGEGASGACSR</sequence>
<dbReference type="GO" id="GO:0008652">
    <property type="term" value="P:amino acid biosynthetic process"/>
    <property type="evidence" value="ECO:0007669"/>
    <property type="project" value="UniProtKB-KW"/>
</dbReference>
<comment type="function">
    <text evidence="18">Catalyzes the conversion of 3-deoxy-D-arabino-heptulosonate 7-phosphate (DAHP) to dehydroquinate (DHQ).</text>
</comment>
<evidence type="ECO:0000256" key="6">
    <source>
        <dbReference type="ARBA" id="ARBA00005412"/>
    </source>
</evidence>
<keyword evidence="13 18" id="KW-0862">Zinc</keyword>
<keyword evidence="15 18" id="KW-0057">Aromatic amino acid biosynthesis</keyword>
<feature type="binding site" evidence="18">
    <location>
        <position position="154"/>
    </location>
    <ligand>
        <name>NAD(+)</name>
        <dbReference type="ChEBI" id="CHEBI:57540"/>
    </ligand>
</feature>
<evidence type="ECO:0000256" key="17">
    <source>
        <dbReference type="ARBA" id="ARBA00023285"/>
    </source>
</evidence>
<dbReference type="Pfam" id="PF01761">
    <property type="entry name" value="DHQ_synthase"/>
    <property type="match status" value="1"/>
</dbReference>
<evidence type="ECO:0000256" key="13">
    <source>
        <dbReference type="ARBA" id="ARBA00022833"/>
    </source>
</evidence>
<dbReference type="GO" id="GO:0005737">
    <property type="term" value="C:cytoplasm"/>
    <property type="evidence" value="ECO:0007669"/>
    <property type="project" value="UniProtKB-SubCell"/>
</dbReference>
<reference evidence="21 22" key="1">
    <citation type="journal article" date="2017" name="ISME J.">
        <title>Potential for microbial H2 and metal transformations associated with novel bacteria and archaea in deep terrestrial subsurface sediments.</title>
        <authorList>
            <person name="Hernsdorf A.W."/>
            <person name="Amano Y."/>
            <person name="Miyakawa K."/>
            <person name="Ise K."/>
            <person name="Suzuki Y."/>
            <person name="Anantharaman K."/>
            <person name="Probst A."/>
            <person name="Burstein D."/>
            <person name="Thomas B.C."/>
            <person name="Banfield J.F."/>
        </authorList>
    </citation>
    <scope>NUCLEOTIDE SEQUENCE [LARGE SCALE GENOMIC DNA]</scope>
    <source>
        <strain evidence="21">HGW-Actinobacteria-3</strain>
    </source>
</reference>
<evidence type="ECO:0000256" key="16">
    <source>
        <dbReference type="ARBA" id="ARBA00023239"/>
    </source>
</evidence>
<evidence type="ECO:0000259" key="19">
    <source>
        <dbReference type="Pfam" id="PF01761"/>
    </source>
</evidence>
<feature type="binding site" evidence="18">
    <location>
        <begin position="132"/>
        <end position="133"/>
    </location>
    <ligand>
        <name>NAD(+)</name>
        <dbReference type="ChEBI" id="CHEBI:57540"/>
    </ligand>
</feature>
<evidence type="ECO:0000256" key="1">
    <source>
        <dbReference type="ARBA" id="ARBA00001393"/>
    </source>
</evidence>
<keyword evidence="14 18" id="KW-0520">NAD</keyword>
<dbReference type="Proteomes" id="UP000233654">
    <property type="component" value="Unassembled WGS sequence"/>
</dbReference>
<dbReference type="HAMAP" id="MF_00110">
    <property type="entry name" value="DHQ_synthase"/>
    <property type="match status" value="1"/>
</dbReference>
<comment type="pathway">
    <text evidence="5 18">Metabolic intermediate biosynthesis; chorismate biosynthesis; chorismate from D-erythrose 4-phosphate and phosphoenolpyruvate: step 2/7.</text>
</comment>
<comment type="cofactor">
    <cofactor evidence="2 18">
        <name>NAD(+)</name>
        <dbReference type="ChEBI" id="CHEBI:57540"/>
    </cofactor>
</comment>
<feature type="binding site" evidence="18">
    <location>
        <begin position="108"/>
        <end position="112"/>
    </location>
    <ligand>
        <name>NAD(+)</name>
        <dbReference type="ChEBI" id="CHEBI:57540"/>
    </ligand>
</feature>
<evidence type="ECO:0000256" key="9">
    <source>
        <dbReference type="ARBA" id="ARBA00022490"/>
    </source>
</evidence>
<dbReference type="GO" id="GO:0003856">
    <property type="term" value="F:3-dehydroquinate synthase activity"/>
    <property type="evidence" value="ECO:0007669"/>
    <property type="project" value="UniProtKB-UniRule"/>
</dbReference>
<dbReference type="CDD" id="cd08195">
    <property type="entry name" value="DHQS"/>
    <property type="match status" value="1"/>
</dbReference>
<comment type="catalytic activity">
    <reaction evidence="1 18">
        <text>7-phospho-2-dehydro-3-deoxy-D-arabino-heptonate = 3-dehydroquinate + phosphate</text>
        <dbReference type="Rhea" id="RHEA:21968"/>
        <dbReference type="ChEBI" id="CHEBI:32364"/>
        <dbReference type="ChEBI" id="CHEBI:43474"/>
        <dbReference type="ChEBI" id="CHEBI:58394"/>
        <dbReference type="EC" id="4.2.3.4"/>
    </reaction>
</comment>
<dbReference type="PANTHER" id="PTHR43622:SF7">
    <property type="entry name" value="3-DEHYDROQUINATE SYNTHASE, CHLOROPLASTIC"/>
    <property type="match status" value="1"/>
</dbReference>
<comment type="caution">
    <text evidence="21">The sequence shown here is derived from an EMBL/GenBank/DDBJ whole genome shotgun (WGS) entry which is preliminary data.</text>
</comment>
<dbReference type="AlphaFoldDB" id="A0A2N3G742"/>
<proteinExistence type="inferred from homology"/>
<evidence type="ECO:0000256" key="8">
    <source>
        <dbReference type="ARBA" id="ARBA00017684"/>
    </source>
</evidence>
<dbReference type="NCBIfam" id="TIGR01357">
    <property type="entry name" value="aroB"/>
    <property type="match status" value="1"/>
</dbReference>
<feature type="binding site" evidence="18">
    <location>
        <position position="250"/>
    </location>
    <ligand>
        <name>Zn(2+)</name>
        <dbReference type="ChEBI" id="CHEBI:29105"/>
    </ligand>
</feature>
<feature type="domain" description="3-dehydroquinate synthase C-terminal" evidence="20">
    <location>
        <begin position="184"/>
        <end position="330"/>
    </location>
</feature>
<dbReference type="InterPro" id="IPR030963">
    <property type="entry name" value="DHQ_synth_fam"/>
</dbReference>
<feature type="domain" description="3-dehydroquinate synthase N-terminal" evidence="19">
    <location>
        <begin position="71"/>
        <end position="182"/>
    </location>
</feature>
<feature type="binding site" evidence="18">
    <location>
        <position position="187"/>
    </location>
    <ligand>
        <name>Zn(2+)</name>
        <dbReference type="ChEBI" id="CHEBI:29105"/>
    </ligand>
</feature>
<dbReference type="Pfam" id="PF24621">
    <property type="entry name" value="DHQS_C"/>
    <property type="match status" value="1"/>
</dbReference>
<comment type="subcellular location">
    <subcellularLocation>
        <location evidence="4 18">Cytoplasm</location>
    </subcellularLocation>
</comment>
<dbReference type="Gene3D" id="1.20.1090.10">
    <property type="entry name" value="Dehydroquinate synthase-like - alpha domain"/>
    <property type="match status" value="1"/>
</dbReference>
<dbReference type="GO" id="GO:0046872">
    <property type="term" value="F:metal ion binding"/>
    <property type="evidence" value="ECO:0007669"/>
    <property type="project" value="UniProtKB-KW"/>
</dbReference>
<comment type="cofactor">
    <cofactor evidence="18">
        <name>Co(2+)</name>
        <dbReference type="ChEBI" id="CHEBI:48828"/>
    </cofactor>
    <cofactor evidence="18">
        <name>Zn(2+)</name>
        <dbReference type="ChEBI" id="CHEBI:29105"/>
    </cofactor>
    <text evidence="18">Binds 1 divalent metal cation per subunit. Can use either Co(2+) or Zn(2+).</text>
</comment>
<evidence type="ECO:0000313" key="22">
    <source>
        <dbReference type="Proteomes" id="UP000233654"/>
    </source>
</evidence>
<evidence type="ECO:0000256" key="2">
    <source>
        <dbReference type="ARBA" id="ARBA00001911"/>
    </source>
</evidence>
<dbReference type="FunFam" id="3.40.50.1970:FF:000007">
    <property type="entry name" value="Pentafunctional AROM polypeptide"/>
    <property type="match status" value="1"/>
</dbReference>
<dbReference type="GO" id="GO:0000166">
    <property type="term" value="F:nucleotide binding"/>
    <property type="evidence" value="ECO:0007669"/>
    <property type="project" value="UniProtKB-KW"/>
</dbReference>
<dbReference type="InterPro" id="IPR016037">
    <property type="entry name" value="DHQ_synth_AroB"/>
</dbReference>
<dbReference type="EMBL" id="PHEX01000016">
    <property type="protein sequence ID" value="PKQ28438.1"/>
    <property type="molecule type" value="Genomic_DNA"/>
</dbReference>
<gene>
    <name evidence="18 21" type="primary">aroB</name>
    <name evidence="21" type="ORF">CVT63_02760</name>
</gene>
<evidence type="ECO:0000256" key="15">
    <source>
        <dbReference type="ARBA" id="ARBA00023141"/>
    </source>
</evidence>
<dbReference type="GO" id="GO:0009423">
    <property type="term" value="P:chorismate biosynthetic process"/>
    <property type="evidence" value="ECO:0007669"/>
    <property type="project" value="UniProtKB-UniRule"/>
</dbReference>
<keyword evidence="16 18" id="KW-0456">Lyase</keyword>
<evidence type="ECO:0000313" key="21">
    <source>
        <dbReference type="EMBL" id="PKQ28438.1"/>
    </source>
</evidence>
<feature type="binding site" evidence="18">
    <location>
        <position position="145"/>
    </location>
    <ligand>
        <name>NAD(+)</name>
        <dbReference type="ChEBI" id="CHEBI:57540"/>
    </ligand>
</feature>
<dbReference type="Gene3D" id="3.40.50.1970">
    <property type="match status" value="1"/>
</dbReference>
<dbReference type="PANTHER" id="PTHR43622">
    <property type="entry name" value="3-DEHYDROQUINATE SYNTHASE"/>
    <property type="match status" value="1"/>
</dbReference>
<feature type="binding site" evidence="18">
    <location>
        <position position="268"/>
    </location>
    <ligand>
        <name>Zn(2+)</name>
        <dbReference type="ChEBI" id="CHEBI:29105"/>
    </ligand>
</feature>
<accession>A0A2N3G742</accession>
<comment type="cofactor">
    <cofactor evidence="3">
        <name>Zn(2+)</name>
        <dbReference type="ChEBI" id="CHEBI:29105"/>
    </cofactor>
</comment>
<evidence type="ECO:0000256" key="11">
    <source>
        <dbReference type="ARBA" id="ARBA00022723"/>
    </source>
</evidence>
<dbReference type="EC" id="4.2.3.4" evidence="7 18"/>
<dbReference type="InterPro" id="IPR056179">
    <property type="entry name" value="DHQS_C"/>
</dbReference>
<keyword evidence="9 18" id="KW-0963">Cytoplasm</keyword>
<organism evidence="21 22">
    <name type="scientific">Candidatus Anoxymicrobium japonicum</name>
    <dbReference type="NCBI Taxonomy" id="2013648"/>
    <lineage>
        <taxon>Bacteria</taxon>
        <taxon>Bacillati</taxon>
        <taxon>Actinomycetota</taxon>
        <taxon>Candidatus Geothermincolia</taxon>
        <taxon>Candidatus Geothermincolales</taxon>
        <taxon>Candidatus Anoxymicrobiaceae</taxon>
        <taxon>Candidatus Anoxymicrobium</taxon>
    </lineage>
</organism>
<dbReference type="InterPro" id="IPR030960">
    <property type="entry name" value="DHQS/DOIS_N"/>
</dbReference>
<dbReference type="SUPFAM" id="SSF56796">
    <property type="entry name" value="Dehydroquinate synthase-like"/>
    <property type="match status" value="1"/>
</dbReference>
<keyword evidence="17 18" id="KW-0170">Cobalt</keyword>
<dbReference type="GO" id="GO:0009073">
    <property type="term" value="P:aromatic amino acid family biosynthetic process"/>
    <property type="evidence" value="ECO:0007669"/>
    <property type="project" value="UniProtKB-KW"/>
</dbReference>
<evidence type="ECO:0000256" key="3">
    <source>
        <dbReference type="ARBA" id="ARBA00001947"/>
    </source>
</evidence>
<dbReference type="InterPro" id="IPR050071">
    <property type="entry name" value="Dehydroquinate_synthase"/>
</dbReference>
<keyword evidence="10 18" id="KW-0028">Amino-acid biosynthesis</keyword>
<protein>
    <recommendedName>
        <fullName evidence="8 18">3-dehydroquinate synthase</fullName>
        <shortName evidence="18">DHQS</shortName>
        <ecNumber evidence="7 18">4.2.3.4</ecNumber>
    </recommendedName>
</protein>
<evidence type="ECO:0000256" key="10">
    <source>
        <dbReference type="ARBA" id="ARBA00022605"/>
    </source>
</evidence>
<keyword evidence="11 18" id="KW-0479">Metal-binding</keyword>